<keyword evidence="5" id="KW-1185">Reference proteome</keyword>
<accession>A0A182MYY2</accession>
<dbReference type="CDD" id="cd00190">
    <property type="entry name" value="Tryp_SPc"/>
    <property type="match status" value="1"/>
</dbReference>
<dbReference type="Pfam" id="PF00089">
    <property type="entry name" value="Trypsin"/>
    <property type="match status" value="3"/>
</dbReference>
<evidence type="ECO:0000259" key="3">
    <source>
        <dbReference type="PROSITE" id="PS50240"/>
    </source>
</evidence>
<dbReference type="PROSITE" id="PS50240">
    <property type="entry name" value="TRYPSIN_DOM"/>
    <property type="match status" value="3"/>
</dbReference>
<feature type="domain" description="Peptidase S1" evidence="3">
    <location>
        <begin position="642"/>
        <end position="812"/>
    </location>
</feature>
<dbReference type="STRING" id="7168.A0A182MYY2"/>
<dbReference type="SUPFAM" id="SSF50494">
    <property type="entry name" value="Trypsin-like serine proteases"/>
    <property type="match status" value="3"/>
</dbReference>
<evidence type="ECO:0000313" key="5">
    <source>
        <dbReference type="Proteomes" id="UP000075884"/>
    </source>
</evidence>
<dbReference type="Gene3D" id="2.40.10.10">
    <property type="entry name" value="Trypsin-like serine proteases"/>
    <property type="match status" value="3"/>
</dbReference>
<feature type="domain" description="Peptidase S1" evidence="3">
    <location>
        <begin position="1"/>
        <end position="240"/>
    </location>
</feature>
<dbReference type="AlphaFoldDB" id="A0A182MYY2"/>
<reference evidence="5" key="1">
    <citation type="submission" date="2013-03" db="EMBL/GenBank/DDBJ databases">
        <title>The Genome Sequence of Anopheles dirus WRAIR2.</title>
        <authorList>
            <consortium name="The Broad Institute Genomics Platform"/>
            <person name="Neafsey D.E."/>
            <person name="Walton C."/>
            <person name="Walker B."/>
            <person name="Young S.K."/>
            <person name="Zeng Q."/>
            <person name="Gargeya S."/>
            <person name="Fitzgerald M."/>
            <person name="Haas B."/>
            <person name="Abouelleil A."/>
            <person name="Allen A.W."/>
            <person name="Alvarado L."/>
            <person name="Arachchi H.M."/>
            <person name="Berlin A.M."/>
            <person name="Chapman S.B."/>
            <person name="Gainer-Dewar J."/>
            <person name="Goldberg J."/>
            <person name="Griggs A."/>
            <person name="Gujja S."/>
            <person name="Hansen M."/>
            <person name="Howarth C."/>
            <person name="Imamovic A."/>
            <person name="Ireland A."/>
            <person name="Larimer J."/>
            <person name="McCowan C."/>
            <person name="Murphy C."/>
            <person name="Pearson M."/>
            <person name="Poon T.W."/>
            <person name="Priest M."/>
            <person name="Roberts A."/>
            <person name="Saif S."/>
            <person name="Shea T."/>
            <person name="Sisk P."/>
            <person name="Sykes S."/>
            <person name="Wortman J."/>
            <person name="Nusbaum C."/>
            <person name="Birren B."/>
        </authorList>
    </citation>
    <scope>NUCLEOTIDE SEQUENCE [LARGE SCALE GENOMIC DNA]</scope>
    <source>
        <strain evidence="5">WRAIR2</strain>
    </source>
</reference>
<evidence type="ECO:0000256" key="2">
    <source>
        <dbReference type="SAM" id="SignalP"/>
    </source>
</evidence>
<dbReference type="EnsemblMetazoa" id="ADIR000587-RA">
    <property type="protein sequence ID" value="ADIR000587-PA"/>
    <property type="gene ID" value="ADIR000587"/>
</dbReference>
<feature type="domain" description="Peptidase S1" evidence="3">
    <location>
        <begin position="312"/>
        <end position="522"/>
    </location>
</feature>
<organism evidence="4 5">
    <name type="scientific">Anopheles dirus</name>
    <dbReference type="NCBI Taxonomy" id="7168"/>
    <lineage>
        <taxon>Eukaryota</taxon>
        <taxon>Metazoa</taxon>
        <taxon>Ecdysozoa</taxon>
        <taxon>Arthropoda</taxon>
        <taxon>Hexapoda</taxon>
        <taxon>Insecta</taxon>
        <taxon>Pterygota</taxon>
        <taxon>Neoptera</taxon>
        <taxon>Endopterygota</taxon>
        <taxon>Diptera</taxon>
        <taxon>Nematocera</taxon>
        <taxon>Culicoidea</taxon>
        <taxon>Culicidae</taxon>
        <taxon>Anophelinae</taxon>
        <taxon>Anopheles</taxon>
    </lineage>
</organism>
<reference evidence="4" key="2">
    <citation type="submission" date="2020-05" db="UniProtKB">
        <authorList>
            <consortium name="EnsemblMetazoa"/>
        </authorList>
    </citation>
    <scope>IDENTIFICATION</scope>
    <source>
        <strain evidence="4">WRAIR2</strain>
    </source>
</reference>
<dbReference type="InterPro" id="IPR033116">
    <property type="entry name" value="TRYPSIN_SER"/>
</dbReference>
<dbReference type="PROSITE" id="PS00135">
    <property type="entry name" value="TRYPSIN_SER"/>
    <property type="match status" value="1"/>
</dbReference>
<dbReference type="PANTHER" id="PTHR24260">
    <property type="match status" value="1"/>
</dbReference>
<dbReference type="InterPro" id="IPR043504">
    <property type="entry name" value="Peptidase_S1_PA_chymotrypsin"/>
</dbReference>
<evidence type="ECO:0000256" key="1">
    <source>
        <dbReference type="ARBA" id="ARBA00024195"/>
    </source>
</evidence>
<keyword evidence="2" id="KW-0732">Signal</keyword>
<dbReference type="InterPro" id="IPR001254">
    <property type="entry name" value="Trypsin_dom"/>
</dbReference>
<dbReference type="PANTHER" id="PTHR24260:SF147">
    <property type="entry name" value="EG:BACR7A4.3 PROTEIN-RELATED"/>
    <property type="match status" value="1"/>
</dbReference>
<dbReference type="SMART" id="SM00020">
    <property type="entry name" value="Tryp_SPc"/>
    <property type="match status" value="1"/>
</dbReference>
<dbReference type="VEuPathDB" id="VectorBase:ADIR000587"/>
<dbReference type="GO" id="GO:0004252">
    <property type="term" value="F:serine-type endopeptidase activity"/>
    <property type="evidence" value="ECO:0007669"/>
    <property type="project" value="InterPro"/>
</dbReference>
<protein>
    <recommendedName>
        <fullName evidence="3">Peptidase S1 domain-containing protein</fullName>
    </recommendedName>
</protein>
<name>A0A182MYY2_9DIPT</name>
<feature type="chain" id="PRO_5008129166" description="Peptidase S1 domain-containing protein" evidence="2">
    <location>
        <begin position="20"/>
        <end position="812"/>
    </location>
</feature>
<sequence length="812" mass="91002">MTSLAKVLWLATSLNQIGGINCYLRYYKYGQSHEVAPVSGKPTYLRDNAVPDVVRLGDINLYDTSDDQYAQQLKIVEIIRHPEHRFSSQYHDLALFRLEKNVTLHDTVAPGCLWNDEEIPFGRMEATGWGTTGFGEAKTPSLLKVSLSVVKKSECDKLYPAGNRGLRQGLQEYQLCAGDIKMDTCPGDSGGPLQVKLLSNHRLTPFVVGVTSFGGVCGQSIPGVYMKVAPYIPWIRAELLKRNEFVHEWSFKPYACAVKYIHMREYEHDVVLSKTDGTEWLDLSRTHLSVAASSEEIRIRWPSGMVGAPENCYGAIIDEDVVVTLGRCAAFGSVRPSHVVYAGDVENEVIEVYRHPRYRPNSYDNDIAILKVKNRFGMIPECIWREFDLPDPSFYVSARGRYDLNVVTPRLVAPSLRSQITTLSPRADIQNGANCTIPEEYFTGLANGLTREHLCFGNDLFLVPETCELQFGAPLRRKVMRLARSLEHVYALNLFGKDCGFGRSAVATRLGAHLEWMNSVMVPNYTESAVHFFNQDLEEFDHCTAADGSGGLCAHVHRCPKVAYDMKVRRSVVFCNTGSVVCCPYESVKNETGTKTAAIEIDNCENRYRMFHKDIYRDDGGNFYHTVHIGWKMGEKRFNWSCTGTLITKSLVALSAYCLSGQKGASPAVANIGEGNPDVSYNNPVLVRISEVIMHPDYNATSLLHDIGLVRLEQDIVPTPLKYPICLWQNETHTPFSLRRMSLVKGAVQFHENYPKYNSDCQQYQAKYGKENLTPSQLCTEGNTSHLQTLSGGPLVWYKEDSTVSNSSAPHL</sequence>
<dbReference type="InterPro" id="IPR009003">
    <property type="entry name" value="Peptidase_S1_PA"/>
</dbReference>
<comment type="similarity">
    <text evidence="1">Belongs to the peptidase S1 family. CLIP subfamily.</text>
</comment>
<feature type="signal peptide" evidence="2">
    <location>
        <begin position="1"/>
        <end position="19"/>
    </location>
</feature>
<dbReference type="InterPro" id="IPR051333">
    <property type="entry name" value="CLIP_Serine_Protease"/>
</dbReference>
<evidence type="ECO:0000313" key="4">
    <source>
        <dbReference type="EnsemblMetazoa" id="ADIR000587-PA"/>
    </source>
</evidence>
<dbReference type="Proteomes" id="UP000075884">
    <property type="component" value="Unassembled WGS sequence"/>
</dbReference>
<dbReference type="GO" id="GO:0006508">
    <property type="term" value="P:proteolysis"/>
    <property type="evidence" value="ECO:0007669"/>
    <property type="project" value="InterPro"/>
</dbReference>
<proteinExistence type="inferred from homology"/>